<evidence type="ECO:0000313" key="6">
    <source>
        <dbReference type="Proteomes" id="UP000318946"/>
    </source>
</evidence>
<dbReference type="PROSITE" id="PS50005">
    <property type="entry name" value="TPR"/>
    <property type="match status" value="1"/>
</dbReference>
<evidence type="ECO:0000313" key="5">
    <source>
        <dbReference type="EMBL" id="BBL04203.1"/>
    </source>
</evidence>
<dbReference type="Gene3D" id="1.25.40.10">
    <property type="entry name" value="Tetratricopeptide repeat domain"/>
    <property type="match status" value="1"/>
</dbReference>
<organism evidence="5 6">
    <name type="scientific">Alistipes communis</name>
    <dbReference type="NCBI Taxonomy" id="2585118"/>
    <lineage>
        <taxon>Bacteria</taxon>
        <taxon>Pseudomonadati</taxon>
        <taxon>Bacteroidota</taxon>
        <taxon>Bacteroidia</taxon>
        <taxon>Bacteroidales</taxon>
        <taxon>Rikenellaceae</taxon>
        <taxon>Alistipes</taxon>
    </lineage>
</organism>
<feature type="domain" description="SH3b" evidence="4">
    <location>
        <begin position="218"/>
        <end position="280"/>
    </location>
</feature>
<feature type="transmembrane region" description="Helical" evidence="2">
    <location>
        <begin position="191"/>
        <end position="209"/>
    </location>
</feature>
<dbReference type="Pfam" id="PF00515">
    <property type="entry name" value="TPR_1"/>
    <property type="match status" value="1"/>
</dbReference>
<dbReference type="SMART" id="SM00028">
    <property type="entry name" value="TPR"/>
    <property type="match status" value="1"/>
</dbReference>
<keyword evidence="2" id="KW-1133">Transmembrane helix</keyword>
<protein>
    <recommendedName>
        <fullName evidence="4">SH3b domain-containing protein</fullName>
    </recommendedName>
</protein>
<feature type="transmembrane region" description="Helical" evidence="2">
    <location>
        <begin position="159"/>
        <end position="179"/>
    </location>
</feature>
<dbReference type="InterPro" id="IPR003646">
    <property type="entry name" value="SH3-like_bac-type"/>
</dbReference>
<dbReference type="GeneID" id="78342239"/>
<dbReference type="KEGG" id="acou:A5CBH24_15160"/>
<reference evidence="6" key="1">
    <citation type="submission" date="2019-06" db="EMBL/GenBank/DDBJ databases">
        <title>Alistipes onderdonkii subsp. vulgaris subsp. nov., Alistipes dispar sp. nov. and Alistipes communis sp. nov., isolated from human faeces, and creation of Alistipes onderdonkii subsp. onderdonkii subsp. nov.</title>
        <authorList>
            <person name="Sakamoto M."/>
            <person name="Ikeyama N."/>
            <person name="Ogata Y."/>
            <person name="Suda W."/>
            <person name="Iino T."/>
            <person name="Hattori M."/>
            <person name="Ohkuma M."/>
        </authorList>
    </citation>
    <scope>NUCLEOTIDE SEQUENCE [LARGE SCALE GENOMIC DNA]</scope>
    <source>
        <strain evidence="6">5CBH24</strain>
    </source>
</reference>
<dbReference type="InterPro" id="IPR019734">
    <property type="entry name" value="TPR_rpt"/>
</dbReference>
<keyword evidence="3" id="KW-0732">Signal</keyword>
<evidence type="ECO:0000256" key="1">
    <source>
        <dbReference type="PROSITE-ProRule" id="PRU00339"/>
    </source>
</evidence>
<evidence type="ECO:0000256" key="2">
    <source>
        <dbReference type="SAM" id="Phobius"/>
    </source>
</evidence>
<dbReference type="Gene3D" id="2.30.30.40">
    <property type="entry name" value="SH3 Domains"/>
    <property type="match status" value="1"/>
</dbReference>
<dbReference type="AlphaFoldDB" id="A0A4Y1WT02"/>
<evidence type="ECO:0000256" key="3">
    <source>
        <dbReference type="SAM" id="SignalP"/>
    </source>
</evidence>
<dbReference type="Pfam" id="PF08239">
    <property type="entry name" value="SH3_3"/>
    <property type="match status" value="1"/>
</dbReference>
<keyword evidence="2" id="KW-0472">Membrane</keyword>
<dbReference type="InterPro" id="IPR011990">
    <property type="entry name" value="TPR-like_helical_dom_sf"/>
</dbReference>
<dbReference type="SMART" id="SM00287">
    <property type="entry name" value="SH3b"/>
    <property type="match status" value="1"/>
</dbReference>
<feature type="chain" id="PRO_5021483409" description="SH3b domain-containing protein" evidence="3">
    <location>
        <begin position="24"/>
        <end position="280"/>
    </location>
</feature>
<gene>
    <name evidence="5" type="ORF">A5CBH24_15160</name>
</gene>
<accession>A0A4Y1WT02</accession>
<dbReference type="SUPFAM" id="SSF48452">
    <property type="entry name" value="TPR-like"/>
    <property type="match status" value="1"/>
</dbReference>
<keyword evidence="2" id="KW-0812">Transmembrane</keyword>
<dbReference type="PROSITE" id="PS50293">
    <property type="entry name" value="TPR_REGION"/>
    <property type="match status" value="1"/>
</dbReference>
<dbReference type="EMBL" id="AP019735">
    <property type="protein sequence ID" value="BBL04203.1"/>
    <property type="molecule type" value="Genomic_DNA"/>
</dbReference>
<sequence length="280" mass="30889">MRTSRIFWSLLLLFLSLTAAARAQGDRDSLAAATTDPLTVQTAGGNSLAAVEQVWDAANTAYINSDYHRAIDAYRQLILRGYASDKLYYNLANAYFKVGRYGKAILYYNRALRLAPGDADIRYNLDVANTFTKDKIAVVPEFFLKGWVRSVRMSLGSTAWSVVSLAALALLFALVLLYLLAGRLAWRKAGFYGTLAMLLVFVASTSFAVTERRELLDSTEAVVMSSSVSVKSSPDKASTDLFVLHEGTKVRTVSELGDWREIVIADGKKGWVEARTIETI</sequence>
<keyword evidence="1" id="KW-0802">TPR repeat</keyword>
<dbReference type="RefSeq" id="WP_141412711.1">
    <property type="nucleotide sequence ID" value="NZ_AP019735.1"/>
</dbReference>
<name>A0A4Y1WT02_9BACT</name>
<evidence type="ECO:0000259" key="4">
    <source>
        <dbReference type="SMART" id="SM00287"/>
    </source>
</evidence>
<keyword evidence="6" id="KW-1185">Reference proteome</keyword>
<feature type="signal peptide" evidence="3">
    <location>
        <begin position="1"/>
        <end position="23"/>
    </location>
</feature>
<proteinExistence type="predicted"/>
<dbReference type="Proteomes" id="UP000318946">
    <property type="component" value="Chromosome"/>
</dbReference>
<feature type="repeat" description="TPR" evidence="1">
    <location>
        <begin position="85"/>
        <end position="118"/>
    </location>
</feature>
<dbReference type="OrthoDB" id="9776208at2"/>